<dbReference type="AlphaFoldDB" id="A0A2P6PEC9"/>
<proteinExistence type="predicted"/>
<name>A0A2P6PEC9_ROSCH</name>
<dbReference type="Proteomes" id="UP000238479">
    <property type="component" value="Chromosome 7"/>
</dbReference>
<reference evidence="1 2" key="1">
    <citation type="journal article" date="2018" name="Nat. Genet.">
        <title>The Rosa genome provides new insights in the design of modern roses.</title>
        <authorList>
            <person name="Bendahmane M."/>
        </authorList>
    </citation>
    <scope>NUCLEOTIDE SEQUENCE [LARGE SCALE GENOMIC DNA]</scope>
    <source>
        <strain evidence="2">cv. Old Blush</strain>
    </source>
</reference>
<gene>
    <name evidence="1" type="ORF">RchiOBHm_Chr7g0226341</name>
</gene>
<evidence type="ECO:0000313" key="2">
    <source>
        <dbReference type="Proteomes" id="UP000238479"/>
    </source>
</evidence>
<dbReference type="Gramene" id="PRQ20273">
    <property type="protein sequence ID" value="PRQ20273"/>
    <property type="gene ID" value="RchiOBHm_Chr7g0226341"/>
</dbReference>
<keyword evidence="2" id="KW-1185">Reference proteome</keyword>
<protein>
    <submittedName>
        <fullName evidence="1">Uncharacterized protein</fullName>
    </submittedName>
</protein>
<evidence type="ECO:0000313" key="1">
    <source>
        <dbReference type="EMBL" id="PRQ20273.1"/>
    </source>
</evidence>
<accession>A0A2P6PEC9</accession>
<dbReference type="EMBL" id="PDCK01000045">
    <property type="protein sequence ID" value="PRQ20273.1"/>
    <property type="molecule type" value="Genomic_DNA"/>
</dbReference>
<sequence>MLARRRSRVTQMDQAEIQPIWKGSTESPRVAVSHMRQVRSVFAHSMYAGLISVELGKNMAGVESVPSTSE</sequence>
<comment type="caution">
    <text evidence="1">The sequence shown here is derived from an EMBL/GenBank/DDBJ whole genome shotgun (WGS) entry which is preliminary data.</text>
</comment>
<organism evidence="1 2">
    <name type="scientific">Rosa chinensis</name>
    <name type="common">China rose</name>
    <dbReference type="NCBI Taxonomy" id="74649"/>
    <lineage>
        <taxon>Eukaryota</taxon>
        <taxon>Viridiplantae</taxon>
        <taxon>Streptophyta</taxon>
        <taxon>Embryophyta</taxon>
        <taxon>Tracheophyta</taxon>
        <taxon>Spermatophyta</taxon>
        <taxon>Magnoliopsida</taxon>
        <taxon>eudicotyledons</taxon>
        <taxon>Gunneridae</taxon>
        <taxon>Pentapetalae</taxon>
        <taxon>rosids</taxon>
        <taxon>fabids</taxon>
        <taxon>Rosales</taxon>
        <taxon>Rosaceae</taxon>
        <taxon>Rosoideae</taxon>
        <taxon>Rosoideae incertae sedis</taxon>
        <taxon>Rosa</taxon>
    </lineage>
</organism>